<feature type="compositionally biased region" description="Basic and acidic residues" evidence="1">
    <location>
        <begin position="13"/>
        <end position="26"/>
    </location>
</feature>
<accession>A0A1K2FAM8</accession>
<dbReference type="EMBL" id="FPJO01000054">
    <property type="protein sequence ID" value="SFY44849.1"/>
    <property type="molecule type" value="Genomic_DNA"/>
</dbReference>
<evidence type="ECO:0000256" key="1">
    <source>
        <dbReference type="SAM" id="MobiDB-lite"/>
    </source>
</evidence>
<name>A0A1K2FAM8_STRAR</name>
<feature type="region of interest" description="Disordered" evidence="1">
    <location>
        <begin position="1"/>
        <end position="26"/>
    </location>
</feature>
<dbReference type="STRING" id="1893.SAMN02787144_105412"/>
<dbReference type="AlphaFoldDB" id="A0A1K2FAM8"/>
<proteinExistence type="predicted"/>
<organism evidence="2 3">
    <name type="scientific">Streptomyces atratus</name>
    <dbReference type="NCBI Taxonomy" id="1893"/>
    <lineage>
        <taxon>Bacteria</taxon>
        <taxon>Bacillati</taxon>
        <taxon>Actinomycetota</taxon>
        <taxon>Actinomycetes</taxon>
        <taxon>Kitasatosporales</taxon>
        <taxon>Streptomycetaceae</taxon>
        <taxon>Streptomyces</taxon>
    </lineage>
</organism>
<dbReference type="Proteomes" id="UP000181909">
    <property type="component" value="Unassembled WGS sequence"/>
</dbReference>
<sequence length="72" mass="7856">MDSLTVHDCNPSEARDAMSPRSEPGHRFDLTLSYPAPAGLAPAVSGFLITAPDSIVKSQQSDDRLRDRLSMR</sequence>
<evidence type="ECO:0000313" key="3">
    <source>
        <dbReference type="Proteomes" id="UP000181909"/>
    </source>
</evidence>
<evidence type="ECO:0000313" key="2">
    <source>
        <dbReference type="EMBL" id="SFY44849.1"/>
    </source>
</evidence>
<reference evidence="2 3" key="1">
    <citation type="submission" date="2016-11" db="EMBL/GenBank/DDBJ databases">
        <authorList>
            <person name="Jaros S."/>
            <person name="Januszkiewicz K."/>
            <person name="Wedrychowicz H."/>
        </authorList>
    </citation>
    <scope>NUCLEOTIDE SEQUENCE [LARGE SCALE GENOMIC DNA]</scope>
    <source>
        <strain evidence="2 3">OK807</strain>
    </source>
</reference>
<gene>
    <name evidence="2" type="ORF">SAMN02787144_105412</name>
</gene>
<protein>
    <submittedName>
        <fullName evidence="2">Uncharacterized protein</fullName>
    </submittedName>
</protein>